<feature type="coiled-coil region" evidence="1">
    <location>
        <begin position="250"/>
        <end position="284"/>
    </location>
</feature>
<proteinExistence type="predicted"/>
<feature type="region of interest" description="Disordered" evidence="2">
    <location>
        <begin position="58"/>
        <end position="165"/>
    </location>
</feature>
<evidence type="ECO:0000256" key="1">
    <source>
        <dbReference type="SAM" id="Coils"/>
    </source>
</evidence>
<protein>
    <submittedName>
        <fullName evidence="3">Uncharacterized protein</fullName>
    </submittedName>
</protein>
<dbReference type="EMBL" id="JAUTDP010000002">
    <property type="protein sequence ID" value="KAK3401989.1"/>
    <property type="molecule type" value="Genomic_DNA"/>
</dbReference>
<feature type="region of interest" description="Disordered" evidence="2">
    <location>
        <begin position="1"/>
        <end position="46"/>
    </location>
</feature>
<evidence type="ECO:0000256" key="2">
    <source>
        <dbReference type="SAM" id="MobiDB-lite"/>
    </source>
</evidence>
<keyword evidence="4" id="KW-1185">Reference proteome</keyword>
<name>A0AAE0PLB1_SORBR</name>
<feature type="coiled-coil region" evidence="1">
    <location>
        <begin position="174"/>
        <end position="218"/>
    </location>
</feature>
<sequence length="347" mass="38614">MSATGLKRPSVGNEDTLVDPSIKKRARSRSPSRMTIDNPFGNVDPFKMQSIKQQIDEVAEKIEKGRRDSNGTSSGDLLSFGSATPDGPAKATPAGQVDFGFGADTSGGAFTFQQRPVYMTLDDLPATPPKSGRSSPAPEAPEKKRSRTQQRAEKRRRQKLRELPERQRREAEVLKVIQERRQALELEKKLKEAKLQKEIQERRQAKQLQKKLNAIKNNSIPAPIAPAPLLQSSMEVDQPKGLDDDVEAWAVRLQDELIDAKAENASLQKIIEFLTAQVREIQAKVSSLTSMNEAALREVQAVRNAAARILDDRKDATVEDLRKFWESTARKNAPNPPVMDGEMDLTA</sequence>
<feature type="compositionally biased region" description="Basic residues" evidence="2">
    <location>
        <begin position="144"/>
        <end position="159"/>
    </location>
</feature>
<accession>A0AAE0PLB1</accession>
<reference evidence="3" key="2">
    <citation type="submission" date="2023-07" db="EMBL/GenBank/DDBJ databases">
        <authorList>
            <consortium name="Lawrence Berkeley National Laboratory"/>
            <person name="Haridas S."/>
            <person name="Hensen N."/>
            <person name="Bonometti L."/>
            <person name="Westerberg I."/>
            <person name="Brannstrom I.O."/>
            <person name="Guillou S."/>
            <person name="Cros-Aarteil S."/>
            <person name="Calhoun S."/>
            <person name="Kuo A."/>
            <person name="Mondo S."/>
            <person name="Pangilinan J."/>
            <person name="Riley R."/>
            <person name="LaButti K."/>
            <person name="Andreopoulos B."/>
            <person name="Lipzen A."/>
            <person name="Chen C."/>
            <person name="Yanf M."/>
            <person name="Daum C."/>
            <person name="Ng V."/>
            <person name="Clum A."/>
            <person name="Steindorff A."/>
            <person name="Ohm R."/>
            <person name="Martin F."/>
            <person name="Silar P."/>
            <person name="Natvig D."/>
            <person name="Lalanne C."/>
            <person name="Gautier V."/>
            <person name="Ament-velasquez S.L."/>
            <person name="Kruys A."/>
            <person name="Hutchinson M.I."/>
            <person name="Powell A.J."/>
            <person name="Barry K."/>
            <person name="Miller A.N."/>
            <person name="Grigoriev I.V."/>
            <person name="Debuchy R."/>
            <person name="Gladieux P."/>
            <person name="Thoren M.H."/>
            <person name="Johannesson H."/>
        </authorList>
    </citation>
    <scope>NUCLEOTIDE SEQUENCE</scope>
    <source>
        <strain evidence="3">FGSC 1904</strain>
    </source>
</reference>
<organism evidence="3 4">
    <name type="scientific">Sordaria brevicollis</name>
    <dbReference type="NCBI Taxonomy" id="83679"/>
    <lineage>
        <taxon>Eukaryota</taxon>
        <taxon>Fungi</taxon>
        <taxon>Dikarya</taxon>
        <taxon>Ascomycota</taxon>
        <taxon>Pezizomycotina</taxon>
        <taxon>Sordariomycetes</taxon>
        <taxon>Sordariomycetidae</taxon>
        <taxon>Sordariales</taxon>
        <taxon>Sordariaceae</taxon>
        <taxon>Sordaria</taxon>
    </lineage>
</organism>
<comment type="caution">
    <text evidence="3">The sequence shown here is derived from an EMBL/GenBank/DDBJ whole genome shotgun (WGS) entry which is preliminary data.</text>
</comment>
<evidence type="ECO:0000313" key="3">
    <source>
        <dbReference type="EMBL" id="KAK3401989.1"/>
    </source>
</evidence>
<evidence type="ECO:0000313" key="4">
    <source>
        <dbReference type="Proteomes" id="UP001281003"/>
    </source>
</evidence>
<dbReference type="AlphaFoldDB" id="A0AAE0PLB1"/>
<keyword evidence="1" id="KW-0175">Coiled coil</keyword>
<dbReference type="Proteomes" id="UP001281003">
    <property type="component" value="Unassembled WGS sequence"/>
</dbReference>
<reference evidence="3" key="1">
    <citation type="journal article" date="2023" name="Mol. Phylogenet. Evol.">
        <title>Genome-scale phylogeny and comparative genomics of the fungal order Sordariales.</title>
        <authorList>
            <person name="Hensen N."/>
            <person name="Bonometti L."/>
            <person name="Westerberg I."/>
            <person name="Brannstrom I.O."/>
            <person name="Guillou S."/>
            <person name="Cros-Aarteil S."/>
            <person name="Calhoun S."/>
            <person name="Haridas S."/>
            <person name="Kuo A."/>
            <person name="Mondo S."/>
            <person name="Pangilinan J."/>
            <person name="Riley R."/>
            <person name="LaButti K."/>
            <person name="Andreopoulos B."/>
            <person name="Lipzen A."/>
            <person name="Chen C."/>
            <person name="Yan M."/>
            <person name="Daum C."/>
            <person name="Ng V."/>
            <person name="Clum A."/>
            <person name="Steindorff A."/>
            <person name="Ohm R.A."/>
            <person name="Martin F."/>
            <person name="Silar P."/>
            <person name="Natvig D.O."/>
            <person name="Lalanne C."/>
            <person name="Gautier V."/>
            <person name="Ament-Velasquez S.L."/>
            <person name="Kruys A."/>
            <person name="Hutchinson M.I."/>
            <person name="Powell A.J."/>
            <person name="Barry K."/>
            <person name="Miller A.N."/>
            <person name="Grigoriev I.V."/>
            <person name="Debuchy R."/>
            <person name="Gladieux P."/>
            <person name="Hiltunen Thoren M."/>
            <person name="Johannesson H."/>
        </authorList>
    </citation>
    <scope>NUCLEOTIDE SEQUENCE</scope>
    <source>
        <strain evidence="3">FGSC 1904</strain>
    </source>
</reference>
<gene>
    <name evidence="3" type="ORF">B0T20DRAFT_345166</name>
</gene>
<feature type="compositionally biased region" description="Basic and acidic residues" evidence="2">
    <location>
        <begin position="58"/>
        <end position="69"/>
    </location>
</feature>